<dbReference type="EMBL" id="SGVY01000013">
    <property type="protein sequence ID" value="TFH82469.1"/>
    <property type="molecule type" value="Genomic_DNA"/>
</dbReference>
<keyword evidence="2" id="KW-1185">Reference proteome</keyword>
<comment type="caution">
    <text evidence="1">The sequence shown here is derived from an EMBL/GenBank/DDBJ whole genome shotgun (WGS) entry which is preliminary data.</text>
</comment>
<evidence type="ECO:0000313" key="1">
    <source>
        <dbReference type="EMBL" id="TFH82469.1"/>
    </source>
</evidence>
<dbReference type="Proteomes" id="UP000297872">
    <property type="component" value="Unassembled WGS sequence"/>
</dbReference>
<dbReference type="RefSeq" id="WP_134843235.1">
    <property type="nucleotide sequence ID" value="NZ_SGVY01000013.1"/>
</dbReference>
<dbReference type="OrthoDB" id="1074547at2"/>
<proteinExistence type="predicted"/>
<dbReference type="AlphaFoldDB" id="A0A4Y8VPE8"/>
<reference evidence="1 2" key="1">
    <citation type="submission" date="2019-02" db="EMBL/GenBank/DDBJ databases">
        <title>Draft Genome Sequence of the Prevotella sp. BCRC 81118, Isolated from Human Feces.</title>
        <authorList>
            <person name="Huang C.-H."/>
        </authorList>
    </citation>
    <scope>NUCLEOTIDE SEQUENCE [LARGE SCALE GENOMIC DNA]</scope>
    <source>
        <strain evidence="1 2">BCRC 81118</strain>
    </source>
</reference>
<accession>A0A4Y8VPE8</accession>
<evidence type="ECO:0000313" key="2">
    <source>
        <dbReference type="Proteomes" id="UP000297872"/>
    </source>
</evidence>
<gene>
    <name evidence="1" type="ORF">EXN75_06690</name>
</gene>
<dbReference type="GeneID" id="302994977"/>
<name>A0A4Y8VPE8_9BACT</name>
<sequence>MNGLITDIGTGDLLVEHKRAVVTDSDGQTVEAVLLAQRGEFKERPLIGAAVRQLQGGCKDVFWPQETKKMIKAAGVEVTRVKVDADGTINIT</sequence>
<protein>
    <submittedName>
        <fullName evidence="1">Uncharacterized protein</fullName>
    </submittedName>
</protein>
<organism evidence="1 2">
    <name type="scientific">Segatella hominis</name>
    <dbReference type="NCBI Taxonomy" id="2518605"/>
    <lineage>
        <taxon>Bacteria</taxon>
        <taxon>Pseudomonadati</taxon>
        <taxon>Bacteroidota</taxon>
        <taxon>Bacteroidia</taxon>
        <taxon>Bacteroidales</taxon>
        <taxon>Prevotellaceae</taxon>
        <taxon>Segatella</taxon>
    </lineage>
</organism>